<keyword evidence="3" id="KW-1185">Reference proteome</keyword>
<feature type="transmembrane region" description="Helical" evidence="1">
    <location>
        <begin position="232"/>
        <end position="249"/>
    </location>
</feature>
<proteinExistence type="predicted"/>
<evidence type="ECO:0000313" key="2">
    <source>
        <dbReference type="EMBL" id="WPJ97261.1"/>
    </source>
</evidence>
<evidence type="ECO:0000313" key="3">
    <source>
        <dbReference type="Proteomes" id="UP001324993"/>
    </source>
</evidence>
<organism evidence="2 3">
    <name type="scientific">Coraliomargarita algicola</name>
    <dbReference type="NCBI Taxonomy" id="3092156"/>
    <lineage>
        <taxon>Bacteria</taxon>
        <taxon>Pseudomonadati</taxon>
        <taxon>Verrucomicrobiota</taxon>
        <taxon>Opitutia</taxon>
        <taxon>Puniceicoccales</taxon>
        <taxon>Coraliomargaritaceae</taxon>
        <taxon>Coraliomargarita</taxon>
    </lineage>
</organism>
<keyword evidence="1" id="KW-0812">Transmembrane</keyword>
<keyword evidence="1" id="KW-0472">Membrane</keyword>
<name>A0ABZ0RPB0_9BACT</name>
<keyword evidence="1" id="KW-1133">Transmembrane helix</keyword>
<dbReference type="Proteomes" id="UP001324993">
    <property type="component" value="Chromosome"/>
</dbReference>
<sequence>MNKLYPIPSFSVLAFSALAIHAHGDVIYSETFDNNTAGNLGSSSIGWSAYVGAFATDISGTIPNGGDRMGVADIPGNPSSDGDSYFFASNTGNTQDISWTGIETGLSLSNVSSISWRMGNATTATTVKILVQIGGSWYASSSDFSNSSTYTGGTFSSAGAADDVLQEFTFSTDAEDWLELTLNPGVTMSLGSAPVSDLSSSTITGLGFYVDTNNTFTTARLDTLQVNSIPEASVFALYSALSVMALVFTRRRRN</sequence>
<gene>
    <name evidence="2" type="ORF">SH580_06010</name>
</gene>
<dbReference type="RefSeq" id="WP_319834106.1">
    <property type="nucleotide sequence ID" value="NZ_CP138858.1"/>
</dbReference>
<evidence type="ECO:0008006" key="4">
    <source>
        <dbReference type="Google" id="ProtNLM"/>
    </source>
</evidence>
<reference evidence="2 3" key="1">
    <citation type="submission" date="2023-11" db="EMBL/GenBank/DDBJ databases">
        <title>Coraliomargarita sp. nov., isolated from marine algae.</title>
        <authorList>
            <person name="Lee J.K."/>
            <person name="Baek J.H."/>
            <person name="Kim J.M."/>
            <person name="Choi D.G."/>
            <person name="Jeon C.O."/>
        </authorList>
    </citation>
    <scope>NUCLEOTIDE SEQUENCE [LARGE SCALE GENOMIC DNA]</scope>
    <source>
        <strain evidence="2 3">J2-16</strain>
    </source>
</reference>
<protein>
    <recommendedName>
        <fullName evidence="4">PEP-CTERM protein-sorting domain-containing protein</fullName>
    </recommendedName>
</protein>
<evidence type="ECO:0000256" key="1">
    <source>
        <dbReference type="SAM" id="Phobius"/>
    </source>
</evidence>
<dbReference type="EMBL" id="CP138858">
    <property type="protein sequence ID" value="WPJ97261.1"/>
    <property type="molecule type" value="Genomic_DNA"/>
</dbReference>
<accession>A0ABZ0RPB0</accession>